<evidence type="ECO:0000313" key="3">
    <source>
        <dbReference type="Proteomes" id="UP000013270"/>
    </source>
</evidence>
<gene>
    <name evidence="2" type="ORF">F963_03800</name>
</gene>
<dbReference type="AlphaFoldDB" id="N8X756"/>
<reference evidence="2 3" key="1">
    <citation type="submission" date="2013-02" db="EMBL/GenBank/DDBJ databases">
        <title>The Genome Sequence of Acinetobacter bereziniae NIPH 3.</title>
        <authorList>
            <consortium name="The Broad Institute Genome Sequencing Platform"/>
            <consortium name="The Broad Institute Genome Sequencing Center for Infectious Disease"/>
            <person name="Cerqueira G."/>
            <person name="Feldgarden M."/>
            <person name="Courvalin P."/>
            <person name="Perichon B."/>
            <person name="Grillot-Courvalin C."/>
            <person name="Clermont D."/>
            <person name="Rocha E."/>
            <person name="Yoon E.-J."/>
            <person name="Nemec A."/>
            <person name="Walker B."/>
            <person name="Young S.K."/>
            <person name="Zeng Q."/>
            <person name="Gargeya S."/>
            <person name="Fitzgerald M."/>
            <person name="Haas B."/>
            <person name="Abouelleil A."/>
            <person name="Alvarado L."/>
            <person name="Arachchi H.M."/>
            <person name="Berlin A.M."/>
            <person name="Chapman S.B."/>
            <person name="Dewar J."/>
            <person name="Goldberg J."/>
            <person name="Griggs A."/>
            <person name="Gujja S."/>
            <person name="Hansen M."/>
            <person name="Howarth C."/>
            <person name="Imamovic A."/>
            <person name="Larimer J."/>
            <person name="McCowan C."/>
            <person name="Murphy C."/>
            <person name="Neiman D."/>
            <person name="Pearson M."/>
            <person name="Priest M."/>
            <person name="Roberts A."/>
            <person name="Saif S."/>
            <person name="Shea T."/>
            <person name="Sisk P."/>
            <person name="Sykes S."/>
            <person name="Wortman J."/>
            <person name="Nusbaum C."/>
            <person name="Birren B."/>
        </authorList>
    </citation>
    <scope>NUCLEOTIDE SEQUENCE [LARGE SCALE GENOMIC DNA]</scope>
    <source>
        <strain evidence="2 3">NIPH 3</strain>
    </source>
</reference>
<feature type="transmembrane region" description="Helical" evidence="1">
    <location>
        <begin position="65"/>
        <end position="85"/>
    </location>
</feature>
<evidence type="ECO:0000313" key="2">
    <source>
        <dbReference type="EMBL" id="ENV20227.1"/>
    </source>
</evidence>
<feature type="transmembrane region" description="Helical" evidence="1">
    <location>
        <begin position="97"/>
        <end position="122"/>
    </location>
</feature>
<proteinExistence type="predicted"/>
<sequence>MVFLLKNPWYFVPRTKVGERVKKYQLFKLDTFELKRVINHNFSVVQMNSNFIEFTNRNYTWKGKIVTIFLLVALPILTLTIYLSIFFLKDGVEDEVFVIYTSAIIVIFSALYIFITMFLSFFKFDFLKPLYLPVLIHRHKKKMTVCSDGDNATQFSLDDLYFDIVQSQGVVGLPLYELHAYILDGEVIKYDIQLGTPNIHKDYIEGFLLFIKTYVEQGPEPLYYRKGIDDPEQDYKSKLTYCYDIQEKKESIKQSWQTVFINHFQTPLYALIFAVPEFVRFFGRRITVIFSKPFYWSEALKKEHVVDENDPYSVTAKDNLKFGFFSVKEKQHE</sequence>
<dbReference type="Proteomes" id="UP000013270">
    <property type="component" value="Unassembled WGS sequence"/>
</dbReference>
<comment type="caution">
    <text evidence="2">The sequence shown here is derived from an EMBL/GenBank/DDBJ whole genome shotgun (WGS) entry which is preliminary data.</text>
</comment>
<keyword evidence="1" id="KW-0812">Transmembrane</keyword>
<dbReference type="EMBL" id="APPK01000052">
    <property type="protein sequence ID" value="ENV20227.1"/>
    <property type="molecule type" value="Genomic_DNA"/>
</dbReference>
<dbReference type="PATRIC" id="fig|1217651.3.peg.3743"/>
<accession>N8X756</accession>
<dbReference type="HOGENOM" id="CLU_074287_0_0_6"/>
<name>N8X756_ACIBZ</name>
<keyword evidence="1" id="KW-1133">Transmembrane helix</keyword>
<keyword evidence="1" id="KW-0472">Membrane</keyword>
<protein>
    <submittedName>
        <fullName evidence="2">Uncharacterized protein</fullName>
    </submittedName>
</protein>
<evidence type="ECO:0000256" key="1">
    <source>
        <dbReference type="SAM" id="Phobius"/>
    </source>
</evidence>
<organism evidence="2 3">
    <name type="scientific">Acinetobacter bereziniae NIPH 3</name>
    <dbReference type="NCBI Taxonomy" id="1217651"/>
    <lineage>
        <taxon>Bacteria</taxon>
        <taxon>Pseudomonadati</taxon>
        <taxon>Pseudomonadota</taxon>
        <taxon>Gammaproteobacteria</taxon>
        <taxon>Moraxellales</taxon>
        <taxon>Moraxellaceae</taxon>
        <taxon>Acinetobacter</taxon>
    </lineage>
</organism>